<dbReference type="PRINTS" id="PR00080">
    <property type="entry name" value="SDRFAMILY"/>
</dbReference>
<comment type="similarity">
    <text evidence="1">Belongs to the short-chain dehydrogenases/reductases (SDR) family.</text>
</comment>
<evidence type="ECO:0000259" key="3">
    <source>
        <dbReference type="SMART" id="SM00822"/>
    </source>
</evidence>
<dbReference type="Gene3D" id="3.40.50.720">
    <property type="entry name" value="NAD(P)-binding Rossmann-like Domain"/>
    <property type="match status" value="1"/>
</dbReference>
<accession>A0A1B0ZI61</accession>
<dbReference type="Pfam" id="PF13561">
    <property type="entry name" value="adh_short_C2"/>
    <property type="match status" value="1"/>
</dbReference>
<proteinExistence type="inferred from homology"/>
<evidence type="ECO:0000256" key="1">
    <source>
        <dbReference type="ARBA" id="ARBA00006484"/>
    </source>
</evidence>
<dbReference type="EC" id="1.1.1.100" evidence="4"/>
<sequence length="260" mass="27462">MRGRTIFSDRVGARLILPQRERATVTSRSVLITGGNRGIGYALAEHFISLGDKVAVTSRSGEGGPEGALTVKADVTDPASLDEAFAEVEKEQGSVEVLIANAGITDDQLMLRMSDDSFESVVNTNLNGTFRTVKRAIKSMMRKKQGRIILLSSVVSLLGSPGQVNYASSKAGLIGMARSLTRELGSRGITTNVIAPGYIETEMTSQLDDARKKQYLSQIPAGRFAAPAEVAKVAAFLASDDASYISGAVIPVDGGLGMGH</sequence>
<dbReference type="InterPro" id="IPR002347">
    <property type="entry name" value="SDR_fam"/>
</dbReference>
<dbReference type="GO" id="GO:0048038">
    <property type="term" value="F:quinone binding"/>
    <property type="evidence" value="ECO:0007669"/>
    <property type="project" value="TreeGrafter"/>
</dbReference>
<keyword evidence="2 4" id="KW-0560">Oxidoreductase</keyword>
<dbReference type="Proteomes" id="UP000092596">
    <property type="component" value="Chromosome"/>
</dbReference>
<dbReference type="NCBIfam" id="NF009466">
    <property type="entry name" value="PRK12826.1-2"/>
    <property type="match status" value="1"/>
</dbReference>
<protein>
    <submittedName>
        <fullName evidence="4">3-oxoacyl-[acyl-carrier-protein] reductase</fullName>
        <ecNumber evidence="4">1.1.1.100</ecNumber>
    </submittedName>
</protein>
<dbReference type="GO" id="GO:0006633">
    <property type="term" value="P:fatty acid biosynthetic process"/>
    <property type="evidence" value="ECO:0007669"/>
    <property type="project" value="TreeGrafter"/>
</dbReference>
<dbReference type="FunFam" id="3.40.50.720:FF:000173">
    <property type="entry name" value="3-oxoacyl-[acyl-carrier protein] reductase"/>
    <property type="match status" value="1"/>
</dbReference>
<dbReference type="InterPro" id="IPR057326">
    <property type="entry name" value="KR_dom"/>
</dbReference>
<dbReference type="KEGG" id="dva:DAD186_11040"/>
<dbReference type="SUPFAM" id="SSF51735">
    <property type="entry name" value="NAD(P)-binding Rossmann-fold domains"/>
    <property type="match status" value="1"/>
</dbReference>
<dbReference type="RefSeq" id="WP_236886205.1">
    <property type="nucleotide sequence ID" value="NZ_CP012117.1"/>
</dbReference>
<dbReference type="AlphaFoldDB" id="A0A1B0ZI61"/>
<dbReference type="STRING" id="1630135.DAD186_11040"/>
<dbReference type="PANTHER" id="PTHR42760">
    <property type="entry name" value="SHORT-CHAIN DEHYDROGENASES/REDUCTASES FAMILY MEMBER"/>
    <property type="match status" value="1"/>
</dbReference>
<evidence type="ECO:0000256" key="2">
    <source>
        <dbReference type="ARBA" id="ARBA00023002"/>
    </source>
</evidence>
<dbReference type="SMART" id="SM00822">
    <property type="entry name" value="PKS_KR"/>
    <property type="match status" value="1"/>
</dbReference>
<name>A0A1B0ZI61_9MICO</name>
<organism evidence="4 5">
    <name type="scientific">Dermabacter vaginalis</name>
    <dbReference type="NCBI Taxonomy" id="1630135"/>
    <lineage>
        <taxon>Bacteria</taxon>
        <taxon>Bacillati</taxon>
        <taxon>Actinomycetota</taxon>
        <taxon>Actinomycetes</taxon>
        <taxon>Micrococcales</taxon>
        <taxon>Dermabacteraceae</taxon>
        <taxon>Dermabacter</taxon>
    </lineage>
</organism>
<evidence type="ECO:0000313" key="5">
    <source>
        <dbReference type="Proteomes" id="UP000092596"/>
    </source>
</evidence>
<dbReference type="PATRIC" id="fig|1630135.4.peg.1106"/>
<dbReference type="GO" id="GO:0004316">
    <property type="term" value="F:3-oxoacyl-[acyl-carrier-protein] reductase (NADPH) activity"/>
    <property type="evidence" value="ECO:0007669"/>
    <property type="project" value="UniProtKB-EC"/>
</dbReference>
<gene>
    <name evidence="4" type="ORF">DAD186_11040</name>
</gene>
<dbReference type="PANTHER" id="PTHR42760:SF133">
    <property type="entry name" value="3-OXOACYL-[ACYL-CARRIER-PROTEIN] REDUCTASE"/>
    <property type="match status" value="1"/>
</dbReference>
<dbReference type="InterPro" id="IPR036291">
    <property type="entry name" value="NAD(P)-bd_dom_sf"/>
</dbReference>
<reference evidence="4 5" key="1">
    <citation type="submission" date="2015-06" db="EMBL/GenBank/DDBJ databases">
        <title>Investigation of pathophysiology for high-risk pregnancy and development of treatment modality based on it.</title>
        <authorList>
            <person name="Kim B.-C."/>
            <person name="Lim S."/>
        </authorList>
    </citation>
    <scope>NUCLEOTIDE SEQUENCE [LARGE SCALE GENOMIC DNA]</scope>
    <source>
        <strain evidence="4 5">AD1-86</strain>
    </source>
</reference>
<feature type="domain" description="Ketoreductase" evidence="3">
    <location>
        <begin position="28"/>
        <end position="202"/>
    </location>
</feature>
<dbReference type="EMBL" id="CP012117">
    <property type="protein sequence ID" value="ANP27654.1"/>
    <property type="molecule type" value="Genomic_DNA"/>
</dbReference>
<evidence type="ECO:0000313" key="4">
    <source>
        <dbReference type="EMBL" id="ANP27654.1"/>
    </source>
</evidence>
<dbReference type="PRINTS" id="PR00081">
    <property type="entry name" value="GDHRDH"/>
</dbReference>